<dbReference type="EMBL" id="JACEEZ010023097">
    <property type="protein sequence ID" value="KAG0711725.1"/>
    <property type="molecule type" value="Genomic_DNA"/>
</dbReference>
<keyword evidence="3" id="KW-1185">Reference proteome</keyword>
<sequence length="388" mass="43266">MTCYRKAATALVVVAAVVTVALGHTLHLGRSCPEVMPFPNLSVDKVLGSWFVVHKFDTDNACLMWNMTEGPLPDTLLVKETRQLAVLDALKVDHTHAITARVDIRNPEVPGKMRIRWPTSLTGSADFIVFDTDYETYMAVFECDRAGFLHRRSVAILSRSRNIDAMFVNRVRRLLDAAGVSHSALDAINHDLCRTKGKKNWHVDEELFGLLPGVTEEEVRRRVSEDVENYDISQLEIIGEVPRMKKQGSITMRSLLVVAVVVVGGLDSSLGDLHISPDSQYCTQHPTFLFCDFLGAQEVVVFESLAMYGGQTVNTLYIHNAAQMLVVNDICVSLMAFNVANITYSGIPDTCNPNQQFSFKLVDSSVNLVPPYISQLDMLRSVRRKGQY</sequence>
<dbReference type="OrthoDB" id="6728016at2759"/>
<feature type="signal peptide" evidence="1">
    <location>
        <begin position="1"/>
        <end position="23"/>
    </location>
</feature>
<protein>
    <submittedName>
        <fullName evidence="2">Apolipoprotein D</fullName>
    </submittedName>
</protein>
<evidence type="ECO:0000313" key="2">
    <source>
        <dbReference type="EMBL" id="KAG0711725.1"/>
    </source>
</evidence>
<dbReference type="GO" id="GO:0000302">
    <property type="term" value="P:response to reactive oxygen species"/>
    <property type="evidence" value="ECO:0007669"/>
    <property type="project" value="TreeGrafter"/>
</dbReference>
<dbReference type="AlphaFoldDB" id="A0A8J4XYK3"/>
<feature type="chain" id="PRO_5035240904" evidence="1">
    <location>
        <begin position="24"/>
        <end position="388"/>
    </location>
</feature>
<dbReference type="Proteomes" id="UP000770661">
    <property type="component" value="Unassembled WGS sequence"/>
</dbReference>
<keyword evidence="1" id="KW-0732">Signal</keyword>
<dbReference type="PANTHER" id="PTHR10612:SF49">
    <property type="entry name" value="APOLIPOPROTEIN D-LIKE PROTEIN"/>
    <property type="match status" value="1"/>
</dbReference>
<dbReference type="GO" id="GO:0005737">
    <property type="term" value="C:cytoplasm"/>
    <property type="evidence" value="ECO:0007669"/>
    <property type="project" value="TreeGrafter"/>
</dbReference>
<dbReference type="GO" id="GO:0006629">
    <property type="term" value="P:lipid metabolic process"/>
    <property type="evidence" value="ECO:0007669"/>
    <property type="project" value="TreeGrafter"/>
</dbReference>
<dbReference type="SUPFAM" id="SSF50814">
    <property type="entry name" value="Lipocalins"/>
    <property type="match status" value="1"/>
</dbReference>
<reference evidence="2" key="1">
    <citation type="submission" date="2020-07" db="EMBL/GenBank/DDBJ databases">
        <title>The High-quality genome of the commercially important snow crab, Chionoecetes opilio.</title>
        <authorList>
            <person name="Jeong J.-H."/>
            <person name="Ryu S."/>
        </authorList>
    </citation>
    <scope>NUCLEOTIDE SEQUENCE</scope>
    <source>
        <strain evidence="2">MADBK_172401_WGS</strain>
        <tissue evidence="2">Digestive gland</tissue>
    </source>
</reference>
<dbReference type="Gene3D" id="2.40.128.20">
    <property type="match status" value="1"/>
</dbReference>
<name>A0A8J4XYK3_CHIOP</name>
<dbReference type="InterPro" id="IPR012674">
    <property type="entry name" value="Calycin"/>
</dbReference>
<dbReference type="PANTHER" id="PTHR10612">
    <property type="entry name" value="APOLIPOPROTEIN D"/>
    <property type="match status" value="1"/>
</dbReference>
<comment type="caution">
    <text evidence="2">The sequence shown here is derived from an EMBL/GenBank/DDBJ whole genome shotgun (WGS) entry which is preliminary data.</text>
</comment>
<accession>A0A8J4XYK3</accession>
<evidence type="ECO:0000256" key="1">
    <source>
        <dbReference type="SAM" id="SignalP"/>
    </source>
</evidence>
<gene>
    <name evidence="2" type="primary">APOD_0</name>
    <name evidence="2" type="ORF">GWK47_020028</name>
</gene>
<proteinExistence type="predicted"/>
<organism evidence="2 3">
    <name type="scientific">Chionoecetes opilio</name>
    <name type="common">Atlantic snow crab</name>
    <name type="synonym">Cancer opilio</name>
    <dbReference type="NCBI Taxonomy" id="41210"/>
    <lineage>
        <taxon>Eukaryota</taxon>
        <taxon>Metazoa</taxon>
        <taxon>Ecdysozoa</taxon>
        <taxon>Arthropoda</taxon>
        <taxon>Crustacea</taxon>
        <taxon>Multicrustacea</taxon>
        <taxon>Malacostraca</taxon>
        <taxon>Eumalacostraca</taxon>
        <taxon>Eucarida</taxon>
        <taxon>Decapoda</taxon>
        <taxon>Pleocyemata</taxon>
        <taxon>Brachyura</taxon>
        <taxon>Eubrachyura</taxon>
        <taxon>Majoidea</taxon>
        <taxon>Majidae</taxon>
        <taxon>Chionoecetes</taxon>
    </lineage>
</organism>
<evidence type="ECO:0000313" key="3">
    <source>
        <dbReference type="Proteomes" id="UP000770661"/>
    </source>
</evidence>